<evidence type="ECO:0000256" key="2">
    <source>
        <dbReference type="ARBA" id="ARBA00022475"/>
    </source>
</evidence>
<dbReference type="EMBL" id="JAOVZO020000023">
    <property type="protein sequence ID" value="MDC8016207.1"/>
    <property type="molecule type" value="Genomic_DNA"/>
</dbReference>
<evidence type="ECO:0000313" key="7">
    <source>
        <dbReference type="EMBL" id="MDC8016207.1"/>
    </source>
</evidence>
<feature type="transmembrane region" description="Helical" evidence="6">
    <location>
        <begin position="215"/>
        <end position="237"/>
    </location>
</feature>
<dbReference type="Proteomes" id="UP001139971">
    <property type="component" value="Unassembled WGS sequence"/>
</dbReference>
<evidence type="ECO:0000256" key="3">
    <source>
        <dbReference type="ARBA" id="ARBA00022692"/>
    </source>
</evidence>
<sequence length="292" mass="31159">MNTATIRQYGRIARHFASTRAVEVLALQASPALGVFLGGWRLERDGLVAPALLAFGSCALTAHIFVFNDWAGHAGDLRDPLRAPHVFSGRGISRREVAGAALLLLVLAFVAFAAVGVPALLFGTAIAALGFLYSASPVLGKNTPVASSLNHLVGGTLHFLLGYTLAHALDARGVGIGLFFGLVFAAGHLNQEVRDYDGDRVNGIRTNAVAFGRRTAFVASLVTFTAAYAMLAALAAAGVLPRLLLWSPLAWLVHLAWSVQALRRGLDFATAEWMQRRYRWLFALVGLVMLTG</sequence>
<feature type="transmembrane region" description="Helical" evidence="6">
    <location>
        <begin position="21"/>
        <end position="41"/>
    </location>
</feature>
<keyword evidence="2" id="KW-1003">Cell membrane</keyword>
<organism evidence="7 8">
    <name type="scientific">Tahibacter soli</name>
    <dbReference type="NCBI Taxonomy" id="2983605"/>
    <lineage>
        <taxon>Bacteria</taxon>
        <taxon>Pseudomonadati</taxon>
        <taxon>Pseudomonadota</taxon>
        <taxon>Gammaproteobacteria</taxon>
        <taxon>Lysobacterales</taxon>
        <taxon>Rhodanobacteraceae</taxon>
        <taxon>Tahibacter</taxon>
    </lineage>
</organism>
<comment type="subcellular location">
    <subcellularLocation>
        <location evidence="1">Membrane</location>
        <topology evidence="1">Multi-pass membrane protein</topology>
    </subcellularLocation>
</comment>
<dbReference type="GO" id="GO:0016020">
    <property type="term" value="C:membrane"/>
    <property type="evidence" value="ECO:0007669"/>
    <property type="project" value="UniProtKB-SubCell"/>
</dbReference>
<dbReference type="Pfam" id="PF01040">
    <property type="entry name" value="UbiA"/>
    <property type="match status" value="1"/>
</dbReference>
<dbReference type="RefSeq" id="WP_263542512.1">
    <property type="nucleotide sequence ID" value="NZ_JAOVZO020000023.1"/>
</dbReference>
<dbReference type="InterPro" id="IPR000537">
    <property type="entry name" value="UbiA_prenyltransferase"/>
</dbReference>
<evidence type="ECO:0000256" key="1">
    <source>
        <dbReference type="ARBA" id="ARBA00004141"/>
    </source>
</evidence>
<comment type="caution">
    <text evidence="7">The sequence shown here is derived from an EMBL/GenBank/DDBJ whole genome shotgun (WGS) entry which is preliminary data.</text>
</comment>
<keyword evidence="5 6" id="KW-0472">Membrane</keyword>
<evidence type="ECO:0000256" key="5">
    <source>
        <dbReference type="ARBA" id="ARBA00023136"/>
    </source>
</evidence>
<keyword evidence="4 6" id="KW-1133">Transmembrane helix</keyword>
<feature type="transmembrane region" description="Helical" evidence="6">
    <location>
        <begin position="100"/>
        <end position="133"/>
    </location>
</feature>
<reference evidence="7" key="1">
    <citation type="submission" date="2023-02" db="EMBL/GenBank/DDBJ databases">
        <title>Tahibacter soli sp. nov. isolated from soil.</title>
        <authorList>
            <person name="Baek J.H."/>
            <person name="Lee J.K."/>
            <person name="Choi D.G."/>
            <person name="Jeon C.O."/>
        </authorList>
    </citation>
    <scope>NUCLEOTIDE SEQUENCE</scope>
    <source>
        <strain evidence="7">BL</strain>
    </source>
</reference>
<dbReference type="GO" id="GO:0016765">
    <property type="term" value="F:transferase activity, transferring alkyl or aryl (other than methyl) groups"/>
    <property type="evidence" value="ECO:0007669"/>
    <property type="project" value="InterPro"/>
</dbReference>
<evidence type="ECO:0000256" key="4">
    <source>
        <dbReference type="ARBA" id="ARBA00022989"/>
    </source>
</evidence>
<name>A0A9X3YPQ2_9GAMM</name>
<accession>A0A9X3YPQ2</accession>
<keyword evidence="3 6" id="KW-0812">Transmembrane</keyword>
<feature type="transmembrane region" description="Helical" evidence="6">
    <location>
        <begin position="47"/>
        <end position="68"/>
    </location>
</feature>
<dbReference type="AlphaFoldDB" id="A0A9X3YPQ2"/>
<dbReference type="Gene3D" id="1.20.120.1780">
    <property type="entry name" value="UbiA prenyltransferase"/>
    <property type="match status" value="1"/>
</dbReference>
<gene>
    <name evidence="7" type="ORF">OD750_027075</name>
</gene>
<dbReference type="PANTHER" id="PTHR42723:SF1">
    <property type="entry name" value="CHLOROPHYLL SYNTHASE, CHLOROPLASTIC"/>
    <property type="match status" value="1"/>
</dbReference>
<evidence type="ECO:0000313" key="8">
    <source>
        <dbReference type="Proteomes" id="UP001139971"/>
    </source>
</evidence>
<proteinExistence type="predicted"/>
<protein>
    <submittedName>
        <fullName evidence="7">UbiA family prenyltransferase</fullName>
    </submittedName>
</protein>
<dbReference type="InterPro" id="IPR050475">
    <property type="entry name" value="Prenyltransferase_related"/>
</dbReference>
<keyword evidence="8" id="KW-1185">Reference proteome</keyword>
<dbReference type="PANTHER" id="PTHR42723">
    <property type="entry name" value="CHLOROPHYLL SYNTHASE"/>
    <property type="match status" value="1"/>
</dbReference>
<evidence type="ECO:0000256" key="6">
    <source>
        <dbReference type="SAM" id="Phobius"/>
    </source>
</evidence>
<dbReference type="InterPro" id="IPR044878">
    <property type="entry name" value="UbiA_sf"/>
</dbReference>
<dbReference type="Gene3D" id="1.10.357.140">
    <property type="entry name" value="UbiA prenyltransferase"/>
    <property type="match status" value="1"/>
</dbReference>